<accession>A0A023CXQ9</accession>
<keyword evidence="13" id="KW-1185">Reference proteome</keyword>
<keyword evidence="9" id="KW-0963">Cytoplasm</keyword>
<evidence type="ECO:0000259" key="10">
    <source>
        <dbReference type="Pfam" id="PF00251"/>
    </source>
</evidence>
<comment type="caution">
    <text evidence="12">The sequence shown here is derived from an EMBL/GenBank/DDBJ whole genome shotgun (WGS) entry which is preliminary data.</text>
</comment>
<dbReference type="Gene3D" id="2.60.120.560">
    <property type="entry name" value="Exo-inulinase, domain 1"/>
    <property type="match status" value="1"/>
</dbReference>
<feature type="domain" description="Glycosyl hydrolase family 32 N-terminal" evidence="10">
    <location>
        <begin position="37"/>
        <end position="340"/>
    </location>
</feature>
<dbReference type="STRING" id="1423806.FD15_GL000997"/>
<evidence type="ECO:0000256" key="2">
    <source>
        <dbReference type="ARBA" id="ARBA00009902"/>
    </source>
</evidence>
<gene>
    <name evidence="12" type="ORF">FD15_GL000997</name>
</gene>
<dbReference type="Pfam" id="PF00251">
    <property type="entry name" value="Glyco_hydro_32N"/>
    <property type="match status" value="1"/>
</dbReference>
<evidence type="ECO:0000256" key="1">
    <source>
        <dbReference type="ARBA" id="ARBA00004914"/>
    </source>
</evidence>
<dbReference type="InterPro" id="IPR013189">
    <property type="entry name" value="Glyco_hydro_32_C"/>
</dbReference>
<dbReference type="PANTHER" id="PTHR43101:SF1">
    <property type="entry name" value="BETA-FRUCTOSIDASE"/>
    <property type="match status" value="1"/>
</dbReference>
<dbReference type="PROSITE" id="PS00609">
    <property type="entry name" value="GLYCOSYL_HYDROL_F32"/>
    <property type="match status" value="1"/>
</dbReference>
<evidence type="ECO:0000256" key="6">
    <source>
        <dbReference type="ARBA" id="ARBA00023295"/>
    </source>
</evidence>
<dbReference type="UniPathway" id="UPA00238"/>
<evidence type="ECO:0000256" key="4">
    <source>
        <dbReference type="ARBA" id="ARBA00019623"/>
    </source>
</evidence>
<dbReference type="InterPro" id="IPR006232">
    <property type="entry name" value="Suc6P_hydrolase"/>
</dbReference>
<dbReference type="GO" id="GO:0005737">
    <property type="term" value="C:cytoplasm"/>
    <property type="evidence" value="ECO:0007669"/>
    <property type="project" value="UniProtKB-SubCell"/>
</dbReference>
<keyword evidence="6 8" id="KW-0326">Glycosidase</keyword>
<dbReference type="GO" id="GO:0004564">
    <property type="term" value="F:beta-fructofuranosidase activity"/>
    <property type="evidence" value="ECO:0007669"/>
    <property type="project" value="UniProtKB-EC"/>
</dbReference>
<comment type="catalytic activity">
    <reaction evidence="8">
        <text>Hydrolysis of terminal non-reducing beta-D-fructofuranoside residues in beta-D-fructofuranosides.</text>
        <dbReference type="EC" id="3.2.1.26"/>
    </reaction>
</comment>
<dbReference type="Proteomes" id="UP000050961">
    <property type="component" value="Unassembled WGS sequence"/>
</dbReference>
<dbReference type="PATRIC" id="fig|1423806.3.peg.1015"/>
<keyword evidence="5 8" id="KW-0378">Hydrolase</keyword>
<evidence type="ECO:0000256" key="3">
    <source>
        <dbReference type="ARBA" id="ARBA00012758"/>
    </source>
</evidence>
<dbReference type="SUPFAM" id="SSF49899">
    <property type="entry name" value="Concanavalin A-like lectins/glucanases"/>
    <property type="match status" value="1"/>
</dbReference>
<dbReference type="Pfam" id="PF08244">
    <property type="entry name" value="Glyco_hydro_32C"/>
    <property type="match status" value="1"/>
</dbReference>
<dbReference type="InterPro" id="IPR023296">
    <property type="entry name" value="Glyco_hydro_beta-prop_sf"/>
</dbReference>
<comment type="function">
    <text evidence="9">Enables the bacterium to metabolize sucrose as a sole carbon source.</text>
</comment>
<sequence>MEWTRAKRYLPYSAWSADKILNLQQQTAASDYRFYYHIGPTSGLLNDPNGFSFFNGQWHLFYQSFPFGAVHGLKSWFHLVSDDLIHWDKKGITLKPDSKYDSHGAYSGSARVINDKLFIMYTGNVRDNNWQRHPYQNGAWLDKDNHLTKLSQPLFGQPAHTTDHFRDPQLLELNGTYYALLGAQDKDTLKGQIALFSSSDLKEWKDLGYLKFTTADMGYMIECPSLVFVENKPILIFCPQGLNKEVTSYENIYPNVFILGDTIDLNKGTFTALNTTPHNLDDGFDVYATQAFNAPDGKAYAVSWVGLPDISYPTDGENWAHCLSQVKELHIKNGKLHQRPVPAMASLRTEGKHLSSNNEKGKKTFLVKQASQHYELKLTLPPQQNGKLHLAATEDLAHSLELEFSTGKNAFLNVKRQKAGTLFAEKYGTKRSLVLDANKTLNLDIFFDNSVCEIFVNDGLNVLTLRLFPQRKQDNIILESNSTLNYNGTWWNLKKTN</sequence>
<dbReference type="InterPro" id="IPR001362">
    <property type="entry name" value="Glyco_hydro_32"/>
</dbReference>
<comment type="similarity">
    <text evidence="2 8">Belongs to the glycosyl hydrolase 32 family.</text>
</comment>
<keyword evidence="9" id="KW-0119">Carbohydrate metabolism</keyword>
<comment type="pathway">
    <text evidence="1 9">Glycan biosynthesis; sucrose metabolism.</text>
</comment>
<dbReference type="InterPro" id="IPR018053">
    <property type="entry name" value="Glyco_hydro_32_AS"/>
</dbReference>
<evidence type="ECO:0000256" key="7">
    <source>
        <dbReference type="ARBA" id="ARBA00033367"/>
    </source>
</evidence>
<dbReference type="OrthoDB" id="9759709at2"/>
<protein>
    <recommendedName>
        <fullName evidence="4 8">Sucrose-6-phosphate hydrolase</fullName>
        <ecNumber evidence="3 8">3.2.1.26</ecNumber>
    </recommendedName>
    <alternativeName>
        <fullName evidence="7 9">Invertase</fullName>
    </alternativeName>
</protein>
<evidence type="ECO:0000313" key="13">
    <source>
        <dbReference type="Proteomes" id="UP000050961"/>
    </source>
</evidence>
<dbReference type="EMBL" id="AYZF01000002">
    <property type="protein sequence ID" value="KRN07701.1"/>
    <property type="molecule type" value="Genomic_DNA"/>
</dbReference>
<name>A0A023CXQ9_9LACO</name>
<feature type="domain" description="Glycosyl hydrolase family 32 C-terminal" evidence="11">
    <location>
        <begin position="345"/>
        <end position="481"/>
    </location>
</feature>
<dbReference type="SUPFAM" id="SSF75005">
    <property type="entry name" value="Arabinanase/levansucrase/invertase"/>
    <property type="match status" value="1"/>
</dbReference>
<dbReference type="CDD" id="cd18623">
    <property type="entry name" value="GH32_ScrB-like"/>
    <property type="match status" value="1"/>
</dbReference>
<dbReference type="InterPro" id="IPR013320">
    <property type="entry name" value="ConA-like_dom_sf"/>
</dbReference>
<evidence type="ECO:0000256" key="9">
    <source>
        <dbReference type="RuleBase" id="RU365015"/>
    </source>
</evidence>
<evidence type="ECO:0000259" key="11">
    <source>
        <dbReference type="Pfam" id="PF08244"/>
    </source>
</evidence>
<reference evidence="12 13" key="1">
    <citation type="journal article" date="2015" name="Genome Announc.">
        <title>Expanding the biotechnology potential of lactobacilli through comparative genomics of 213 strains and associated genera.</title>
        <authorList>
            <person name="Sun Z."/>
            <person name="Harris H.M."/>
            <person name="McCann A."/>
            <person name="Guo C."/>
            <person name="Argimon S."/>
            <person name="Zhang W."/>
            <person name="Yang X."/>
            <person name="Jeffery I.B."/>
            <person name="Cooney J.C."/>
            <person name="Kagawa T.F."/>
            <person name="Liu W."/>
            <person name="Song Y."/>
            <person name="Salvetti E."/>
            <person name="Wrobel A."/>
            <person name="Rasinkangas P."/>
            <person name="Parkhill J."/>
            <person name="Rea M.C."/>
            <person name="O'Sullivan O."/>
            <person name="Ritari J."/>
            <person name="Douillard F.P."/>
            <person name="Paul Ross R."/>
            <person name="Yang R."/>
            <person name="Briner A.E."/>
            <person name="Felis G.E."/>
            <person name="de Vos W.M."/>
            <person name="Barrangou R."/>
            <person name="Klaenhammer T.R."/>
            <person name="Caufield P.W."/>
            <person name="Cui Y."/>
            <person name="Zhang H."/>
            <person name="O'Toole P.W."/>
        </authorList>
    </citation>
    <scope>NUCLEOTIDE SEQUENCE [LARGE SCALE GENOMIC DNA]</scope>
    <source>
        <strain evidence="12 13">DSM 21376</strain>
    </source>
</reference>
<evidence type="ECO:0000256" key="8">
    <source>
        <dbReference type="RuleBase" id="RU362110"/>
    </source>
</evidence>
<proteinExistence type="inferred from homology"/>
<dbReference type="NCBIfam" id="TIGR01322">
    <property type="entry name" value="scrB_fam"/>
    <property type="match status" value="1"/>
</dbReference>
<dbReference type="PANTHER" id="PTHR43101">
    <property type="entry name" value="BETA-FRUCTOSIDASE"/>
    <property type="match status" value="1"/>
</dbReference>
<dbReference type="RefSeq" id="WP_034988865.1">
    <property type="nucleotide sequence ID" value="NZ_AYZF01000002.1"/>
</dbReference>
<dbReference type="InterPro" id="IPR051214">
    <property type="entry name" value="GH32_Enzymes"/>
</dbReference>
<dbReference type="EC" id="3.2.1.26" evidence="3 8"/>
<evidence type="ECO:0000313" key="12">
    <source>
        <dbReference type="EMBL" id="KRN07701.1"/>
    </source>
</evidence>
<comment type="subcellular location">
    <subcellularLocation>
        <location evidence="9">Cytoplasm</location>
    </subcellularLocation>
</comment>
<organism evidence="12 13">
    <name type="scientific">Liquorilactobacillus sucicola DSM 21376 = JCM 15457</name>
    <dbReference type="NCBI Taxonomy" id="1423806"/>
    <lineage>
        <taxon>Bacteria</taxon>
        <taxon>Bacillati</taxon>
        <taxon>Bacillota</taxon>
        <taxon>Bacilli</taxon>
        <taxon>Lactobacillales</taxon>
        <taxon>Lactobacillaceae</taxon>
        <taxon>Liquorilactobacillus</taxon>
    </lineage>
</organism>
<dbReference type="AlphaFoldDB" id="A0A023CXQ9"/>
<dbReference type="GO" id="GO:0005985">
    <property type="term" value="P:sucrose metabolic process"/>
    <property type="evidence" value="ECO:0007669"/>
    <property type="project" value="UniProtKB-UniPathway"/>
</dbReference>
<dbReference type="SMART" id="SM00640">
    <property type="entry name" value="Glyco_32"/>
    <property type="match status" value="1"/>
</dbReference>
<evidence type="ECO:0000256" key="5">
    <source>
        <dbReference type="ARBA" id="ARBA00022801"/>
    </source>
</evidence>
<dbReference type="InterPro" id="IPR013148">
    <property type="entry name" value="Glyco_hydro_32_N"/>
</dbReference>
<dbReference type="Gene3D" id="2.115.10.20">
    <property type="entry name" value="Glycosyl hydrolase domain, family 43"/>
    <property type="match status" value="1"/>
</dbReference>
<dbReference type="eggNOG" id="COG1621">
    <property type="taxonomic scope" value="Bacteria"/>
</dbReference>